<dbReference type="Proteomes" id="UP001231915">
    <property type="component" value="Unassembled WGS sequence"/>
</dbReference>
<evidence type="ECO:0000256" key="4">
    <source>
        <dbReference type="SAM" id="SignalP"/>
    </source>
</evidence>
<protein>
    <submittedName>
        <fullName evidence="5">Tetratricopeptide repeat protein</fullName>
    </submittedName>
</protein>
<evidence type="ECO:0000313" key="6">
    <source>
        <dbReference type="Proteomes" id="UP001231915"/>
    </source>
</evidence>
<feature type="signal peptide" evidence="4">
    <location>
        <begin position="1"/>
        <end position="21"/>
    </location>
</feature>
<proteinExistence type="predicted"/>
<dbReference type="SMART" id="SM00028">
    <property type="entry name" value="TPR"/>
    <property type="match status" value="3"/>
</dbReference>
<feature type="repeat" description="TPR" evidence="3">
    <location>
        <begin position="176"/>
        <end position="209"/>
    </location>
</feature>
<evidence type="ECO:0000313" key="5">
    <source>
        <dbReference type="EMBL" id="MDK2593667.1"/>
    </source>
</evidence>
<comment type="caution">
    <text evidence="5">The sequence shown here is derived from an EMBL/GenBank/DDBJ whole genome shotgun (WGS) entry which is preliminary data.</text>
</comment>
<dbReference type="InterPro" id="IPR011990">
    <property type="entry name" value="TPR-like_helical_dom_sf"/>
</dbReference>
<keyword evidence="2 3" id="KW-0802">TPR repeat</keyword>
<name>A0ABT7EEF9_9GAMM</name>
<accession>A0ABT7EEF9</accession>
<evidence type="ECO:0000256" key="2">
    <source>
        <dbReference type="ARBA" id="ARBA00022803"/>
    </source>
</evidence>
<dbReference type="RefSeq" id="WP_284136068.1">
    <property type="nucleotide sequence ID" value="NZ_JASJUT010000001.1"/>
</dbReference>
<reference evidence="5 6" key="1">
    <citation type="submission" date="2023-05" db="EMBL/GenBank/DDBJ databases">
        <title>Pseudoalteromonas ardens sp. nov., Pseudoalteromonas obscura sp. nov., and Pseudoalteromonas umbrosa sp. nov., isolated from the coral Montipora capitata.</title>
        <authorList>
            <person name="Thomas E.M."/>
            <person name="Smith E.M."/>
            <person name="Papke E."/>
            <person name="Shlafstein M.D."/>
            <person name="Oline D.K."/>
            <person name="Videau P."/>
            <person name="Saw J.H."/>
            <person name="Strangman W.K."/>
            <person name="Ushijima B."/>
        </authorList>
    </citation>
    <scope>NUCLEOTIDE SEQUENCE [LARGE SCALE GENOMIC DNA]</scope>
    <source>
        <strain evidence="5 6">P94</strain>
    </source>
</reference>
<dbReference type="InterPro" id="IPR051685">
    <property type="entry name" value="Ycf3/AcsC/BcsC/TPR_MFPF"/>
</dbReference>
<organism evidence="5 6">
    <name type="scientific">Pseudoalteromonas obscura</name>
    <dbReference type="NCBI Taxonomy" id="3048491"/>
    <lineage>
        <taxon>Bacteria</taxon>
        <taxon>Pseudomonadati</taxon>
        <taxon>Pseudomonadota</taxon>
        <taxon>Gammaproteobacteria</taxon>
        <taxon>Alteromonadales</taxon>
        <taxon>Pseudoalteromonadaceae</taxon>
        <taxon>Pseudoalteromonas</taxon>
    </lineage>
</organism>
<evidence type="ECO:0000256" key="1">
    <source>
        <dbReference type="ARBA" id="ARBA00022737"/>
    </source>
</evidence>
<dbReference type="EMBL" id="JASJUT010000001">
    <property type="protein sequence ID" value="MDK2593667.1"/>
    <property type="molecule type" value="Genomic_DNA"/>
</dbReference>
<keyword evidence="1" id="KW-0677">Repeat</keyword>
<dbReference type="Pfam" id="PF13181">
    <property type="entry name" value="TPR_8"/>
    <property type="match status" value="1"/>
</dbReference>
<dbReference type="Pfam" id="PF14559">
    <property type="entry name" value="TPR_19"/>
    <property type="match status" value="1"/>
</dbReference>
<gene>
    <name evidence="5" type="ORF">QNM18_01130</name>
</gene>
<sequence>MPKIFTSLLFLFSSLLSTVEAHETSKNTLYKEGDIYIKQKDKWETLKIINVDHDNPDDITLHVTFFEHSEKKPTKSSVEKLGVLVGHTTLSIAALAEGWESIGNKPVSKRELGYFYQYLKHNNFQKYAHVTGQKVDELIALANIKYKEAYALSEQKKFNEAISLYLEALDIFPPFYEAIDNIAFIFMDNGDCPEALKYFDHSLSINPNNVTARYYMGQCYIQLREYQAAASLYKDTMEQFPDEKEAFEKTYFLLLDVLKEAKK</sequence>
<dbReference type="PANTHER" id="PTHR44943:SF8">
    <property type="entry name" value="TPR REPEAT-CONTAINING PROTEIN MJ0263"/>
    <property type="match status" value="1"/>
</dbReference>
<keyword evidence="6" id="KW-1185">Reference proteome</keyword>
<feature type="chain" id="PRO_5046312830" evidence="4">
    <location>
        <begin position="22"/>
        <end position="263"/>
    </location>
</feature>
<dbReference type="SUPFAM" id="SSF48452">
    <property type="entry name" value="TPR-like"/>
    <property type="match status" value="1"/>
</dbReference>
<dbReference type="PANTHER" id="PTHR44943">
    <property type="entry name" value="CELLULOSE SYNTHASE OPERON PROTEIN C"/>
    <property type="match status" value="1"/>
</dbReference>
<keyword evidence="4" id="KW-0732">Signal</keyword>
<feature type="repeat" description="TPR" evidence="3">
    <location>
        <begin position="210"/>
        <end position="243"/>
    </location>
</feature>
<dbReference type="InterPro" id="IPR019734">
    <property type="entry name" value="TPR_rpt"/>
</dbReference>
<evidence type="ECO:0000256" key="3">
    <source>
        <dbReference type="PROSITE-ProRule" id="PRU00339"/>
    </source>
</evidence>
<dbReference type="PROSITE" id="PS50005">
    <property type="entry name" value="TPR"/>
    <property type="match status" value="2"/>
</dbReference>
<dbReference type="Gene3D" id="1.25.40.10">
    <property type="entry name" value="Tetratricopeptide repeat domain"/>
    <property type="match status" value="1"/>
</dbReference>